<reference evidence="2 3" key="1">
    <citation type="submission" date="2020-03" db="EMBL/GenBank/DDBJ databases">
        <title>Isolation and identification of active actinomycetes.</title>
        <authorList>
            <person name="Sun X."/>
        </authorList>
    </citation>
    <scope>NUCLEOTIDE SEQUENCE [LARGE SCALE GENOMIC DNA]</scope>
    <source>
        <strain evidence="2 3">NEAU-D13</strain>
    </source>
</reference>
<feature type="signal peptide" evidence="1">
    <location>
        <begin position="1"/>
        <end position="30"/>
    </location>
</feature>
<gene>
    <name evidence="2" type="ORF">G7043_43370</name>
</gene>
<evidence type="ECO:0008006" key="4">
    <source>
        <dbReference type="Google" id="ProtNLM"/>
    </source>
</evidence>
<dbReference type="EMBL" id="JAAMPJ010000017">
    <property type="protein sequence ID" value="NGY65752.1"/>
    <property type="molecule type" value="Genomic_DNA"/>
</dbReference>
<keyword evidence="3" id="KW-1185">Reference proteome</keyword>
<organism evidence="2 3">
    <name type="scientific">Lentzea alba</name>
    <dbReference type="NCBI Taxonomy" id="2714351"/>
    <lineage>
        <taxon>Bacteria</taxon>
        <taxon>Bacillati</taxon>
        <taxon>Actinomycetota</taxon>
        <taxon>Actinomycetes</taxon>
        <taxon>Pseudonocardiales</taxon>
        <taxon>Pseudonocardiaceae</taxon>
        <taxon>Lentzea</taxon>
    </lineage>
</organism>
<dbReference type="AlphaFoldDB" id="A0A7C9VXQ1"/>
<comment type="caution">
    <text evidence="2">The sequence shown here is derived from an EMBL/GenBank/DDBJ whole genome shotgun (WGS) entry which is preliminary data.</text>
</comment>
<evidence type="ECO:0000256" key="1">
    <source>
        <dbReference type="SAM" id="SignalP"/>
    </source>
</evidence>
<dbReference type="Proteomes" id="UP000481360">
    <property type="component" value="Unassembled WGS sequence"/>
</dbReference>
<keyword evidence="1" id="KW-0732">Signal</keyword>
<feature type="chain" id="PRO_5028948286" description="LGFP repeat-containing protein" evidence="1">
    <location>
        <begin position="31"/>
        <end position="429"/>
    </location>
</feature>
<accession>A0A7C9VXQ1</accession>
<dbReference type="RefSeq" id="WP_166054779.1">
    <property type="nucleotide sequence ID" value="NZ_JAAMPJ010000017.1"/>
</dbReference>
<protein>
    <recommendedName>
        <fullName evidence="4">LGFP repeat-containing protein</fullName>
    </recommendedName>
</protein>
<sequence length="429" mass="45967">MIIGEGTRTRLLVVLVAFVASLTWVQPASAATALTVLPNASRDFKLKIDPTADWRAYGAAIRGAEASGAVTRVTPLQVAQSAQHVGRAALCHDTGLDGTYKYDGFCWDQADDNTSAYSADGGWHPQGLTASHDFDGTSYHGHHLYLASWFFGSEAGGKDRFGRITIAESTGGRITYGHVMLVQPTGNDSSGNFIPVTNVHADGIVWYGNKLFVANGGELLVFDMQYLWKMSTTSREETGIRAGASSARWHQWALPLVARYHTAERSTNPRACAGGSGPICLGSLSLDRSTTPPTLVSGEYRSHDAGGGGRIARWPLSDRYDLPRADNGDAVNTTSAAAGYSTPVFQMQGVATDGTWYYMAGECPTSWVADPTARGAYSCVHRAQPGAAPSVLTRAPSLTQNLSYSRASGRLWGLNEWTGHRVVFSIDPP</sequence>
<evidence type="ECO:0000313" key="3">
    <source>
        <dbReference type="Proteomes" id="UP000481360"/>
    </source>
</evidence>
<evidence type="ECO:0000313" key="2">
    <source>
        <dbReference type="EMBL" id="NGY65752.1"/>
    </source>
</evidence>
<proteinExistence type="predicted"/>
<name>A0A7C9VXQ1_9PSEU</name>